<proteinExistence type="predicted"/>
<reference evidence="1 2" key="1">
    <citation type="submission" date="2023-04" db="EMBL/GenBank/DDBJ databases">
        <title>Bacteroides pacosi sp. nov., isolated from the fecal material of an alpaca.</title>
        <authorList>
            <person name="Miller S."/>
            <person name="Hendry M."/>
            <person name="King J."/>
            <person name="Sankaranarayanan K."/>
            <person name="Lawson P.A."/>
        </authorList>
    </citation>
    <scope>NUCLEOTIDE SEQUENCE [LARGE SCALE GENOMIC DNA]</scope>
    <source>
        <strain evidence="1 2">A2-P53</strain>
    </source>
</reference>
<organism evidence="1 2">
    <name type="scientific">Bacteroides vicugnae</name>
    <dbReference type="NCBI Taxonomy" id="3037989"/>
    <lineage>
        <taxon>Bacteria</taxon>
        <taxon>Pseudomonadati</taxon>
        <taxon>Bacteroidota</taxon>
        <taxon>Bacteroidia</taxon>
        <taxon>Bacteroidales</taxon>
        <taxon>Bacteroidaceae</taxon>
        <taxon>Bacteroides</taxon>
    </lineage>
</organism>
<evidence type="ECO:0000313" key="1">
    <source>
        <dbReference type="EMBL" id="MDY7256784.1"/>
    </source>
</evidence>
<name>A0ABU5HKS8_9BACE</name>
<dbReference type="EMBL" id="JARZAK010000001">
    <property type="protein sequence ID" value="MDY7256784.1"/>
    <property type="molecule type" value="Genomic_DNA"/>
</dbReference>
<keyword evidence="2" id="KW-1185">Reference proteome</keyword>
<protein>
    <submittedName>
        <fullName evidence="1">Uncharacterized protein</fullName>
    </submittedName>
</protein>
<gene>
    <name evidence="1" type="ORF">QHG74_03545</name>
</gene>
<sequence length="56" mass="6602">MKEIFVITYKTENNYKCGRMWPNENKIMTVSGRNSDAIIAGYRHYPEHMASLFSEK</sequence>
<accession>A0ABU5HKS8</accession>
<comment type="caution">
    <text evidence="1">The sequence shown here is derived from an EMBL/GenBank/DDBJ whole genome shotgun (WGS) entry which is preliminary data.</text>
</comment>
<dbReference type="Proteomes" id="UP001292913">
    <property type="component" value="Unassembled WGS sequence"/>
</dbReference>
<evidence type="ECO:0000313" key="2">
    <source>
        <dbReference type="Proteomes" id="UP001292913"/>
    </source>
</evidence>
<dbReference type="RefSeq" id="WP_165860938.1">
    <property type="nucleotide sequence ID" value="NZ_JARZAK010000001.1"/>
</dbReference>